<dbReference type="NCBIfam" id="TIGR00229">
    <property type="entry name" value="sensory_box"/>
    <property type="match status" value="1"/>
</dbReference>
<dbReference type="Pfam" id="PF13426">
    <property type="entry name" value="PAS_9"/>
    <property type="match status" value="1"/>
</dbReference>
<evidence type="ECO:0000256" key="2">
    <source>
        <dbReference type="ARBA" id="ARBA00022606"/>
    </source>
</evidence>
<feature type="domain" description="PAC" evidence="9">
    <location>
        <begin position="415"/>
        <end position="469"/>
    </location>
</feature>
<keyword evidence="2" id="KW-0716">Sensory transduction</keyword>
<evidence type="ECO:0000256" key="6">
    <source>
        <dbReference type="ARBA" id="ARBA00023170"/>
    </source>
</evidence>
<dbReference type="InterPro" id="IPR000700">
    <property type="entry name" value="PAS-assoc_C"/>
</dbReference>
<dbReference type="InterPro" id="IPR035965">
    <property type="entry name" value="PAS-like_dom_sf"/>
</dbReference>
<dbReference type="PROSITE" id="PS50113">
    <property type="entry name" value="PAC"/>
    <property type="match status" value="1"/>
</dbReference>
<dbReference type="GO" id="GO:0009881">
    <property type="term" value="F:photoreceptor activity"/>
    <property type="evidence" value="ECO:0007669"/>
    <property type="project" value="UniProtKB-KW"/>
</dbReference>
<organism evidence="10">
    <name type="scientific">Ricciocarpos natans</name>
    <name type="common">Liverwort</name>
    <dbReference type="NCBI Taxonomy" id="53035"/>
    <lineage>
        <taxon>Eukaryota</taxon>
        <taxon>Viridiplantae</taxon>
        <taxon>Streptophyta</taxon>
        <taxon>Embryophyta</taxon>
        <taxon>Marchantiophyta</taxon>
        <taxon>Marchantiopsida</taxon>
        <taxon>Marchantiidae</taxon>
        <taxon>Marchantiales</taxon>
        <taxon>Ricciaceae</taxon>
        <taxon>Ricciocarpos</taxon>
    </lineage>
</organism>
<accession>A0A126X392</accession>
<sequence>MPHSCSRSVDDFERLGWSPGEREMPMKNERSPFHRKLLSPGPFEKRTVESRIEKPAAVPQTVFARDSRGSLEIFGTSAHKGPTPVFSSPAWHDALETAENLLQNSPCRSGSSLFGDEFETSSVEKGWSSLWKTKSRSQLPGIPKPPAARPRAFNSRGSISPVSITLEYGGSDEFSLEDDSDDVKSALRVSDLSLDRPQKVLTPNRAQPVVAVYKEPKDIEEQWRAILRGTASKATHEEDSVKNEEDEHWQGVLDGGVQGLVPKDYNGTVRTQRTSVGPSSVCSDDVRSERALQWGYEVPLRSSAEFGDGGSTLSGRTSTVSSQSRSSAGSNSSQTIPRVAKDVRDAITSFNLAFVVCDATGTDPTYPVLYASGGFFRMTGYEADEVIGSNCRFLQGPRTNPKEVAKIRKALKAGKSYSGRILNYKKDGTAFWNVLSISPIRDNDGKLIKYIGMQAEASEKDKKPNEEKAKLPEVITETPKQIPISKPSDFSKPPKPARVVEASKTAAFVPELSLPPSKGAIDDLPRMSYRYSMAKSRESDDSAADWHALARLRAEIVSSARSLEAPAANTEKMKNDKSVRRSKGVAQLFRKLNSKISERLRTPEIEYVDCDSDGKALSTVDESEFERRRRSSVYSRSSMDFRLATPSDFGKLEIPERGERLSSAHCEPAAVTVGGRSQFVIIH</sequence>
<dbReference type="InterPro" id="IPR001610">
    <property type="entry name" value="PAC"/>
</dbReference>
<evidence type="ECO:0000256" key="7">
    <source>
        <dbReference type="SAM" id="MobiDB-lite"/>
    </source>
</evidence>
<dbReference type="Gene3D" id="3.30.450.20">
    <property type="entry name" value="PAS domain"/>
    <property type="match status" value="1"/>
</dbReference>
<evidence type="ECO:0000259" key="8">
    <source>
        <dbReference type="PROSITE" id="PS50112"/>
    </source>
</evidence>
<evidence type="ECO:0000256" key="4">
    <source>
        <dbReference type="ARBA" id="ARBA00022643"/>
    </source>
</evidence>
<evidence type="ECO:0000256" key="5">
    <source>
        <dbReference type="ARBA" id="ARBA00022991"/>
    </source>
</evidence>
<feature type="compositionally biased region" description="Low complexity" evidence="7">
    <location>
        <begin position="314"/>
        <end position="334"/>
    </location>
</feature>
<keyword evidence="3" id="KW-0285">Flavoprotein</keyword>
<dbReference type="InterPro" id="IPR000014">
    <property type="entry name" value="PAS"/>
</dbReference>
<feature type="region of interest" description="Disordered" evidence="7">
    <location>
        <begin position="1"/>
        <end position="40"/>
    </location>
</feature>
<feature type="compositionally biased region" description="Basic and acidic residues" evidence="7">
    <location>
        <begin position="8"/>
        <end position="32"/>
    </location>
</feature>
<dbReference type="PANTHER" id="PTHR47429:SF8">
    <property type="entry name" value="PHOTOTROPIN-1-LIKE"/>
    <property type="match status" value="1"/>
</dbReference>
<dbReference type="GO" id="GO:0005634">
    <property type="term" value="C:nucleus"/>
    <property type="evidence" value="ECO:0007669"/>
    <property type="project" value="TreeGrafter"/>
</dbReference>
<keyword evidence="6" id="KW-0675">Receptor</keyword>
<proteinExistence type="evidence at transcript level"/>
<reference evidence="10" key="1">
    <citation type="journal article" date="2016" name="Proc. Natl. Acad. Sci. U.S.A.">
        <title>Functional and topological diversity of LOV domain photoreceptors.</title>
        <authorList>
            <person name="Glantz S.T."/>
            <person name="Carpenter E.J."/>
            <person name="Melkonian M."/>
            <person name="Gardner K.H."/>
            <person name="Boyden E.S."/>
            <person name="Wong G.K."/>
            <person name="Chow B.Y."/>
        </authorList>
    </citation>
    <scope>NUCLEOTIDE SEQUENCE</scope>
    <source>
        <strain evidence="10">WJLO_2009334</strain>
    </source>
</reference>
<dbReference type="CDD" id="cd00130">
    <property type="entry name" value="PAS"/>
    <property type="match status" value="1"/>
</dbReference>
<dbReference type="GO" id="GO:0009637">
    <property type="term" value="P:response to blue light"/>
    <property type="evidence" value="ECO:0007669"/>
    <property type="project" value="UniProtKB-ARBA"/>
</dbReference>
<dbReference type="EMBL" id="KU701576">
    <property type="protein sequence ID" value="AML79159.1"/>
    <property type="molecule type" value="mRNA"/>
</dbReference>
<dbReference type="AlphaFoldDB" id="A0A126X392"/>
<dbReference type="PROSITE" id="PS50112">
    <property type="entry name" value="PAS"/>
    <property type="match status" value="1"/>
</dbReference>
<feature type="region of interest" description="Disordered" evidence="7">
    <location>
        <begin position="305"/>
        <end position="337"/>
    </location>
</feature>
<dbReference type="SMART" id="SM00086">
    <property type="entry name" value="PAC"/>
    <property type="match status" value="1"/>
</dbReference>
<keyword evidence="1" id="KW-0600">Photoreceptor protein</keyword>
<evidence type="ECO:0000256" key="3">
    <source>
        <dbReference type="ARBA" id="ARBA00022630"/>
    </source>
</evidence>
<dbReference type="PANTHER" id="PTHR47429">
    <property type="entry name" value="PROTEIN TWIN LOV 1"/>
    <property type="match status" value="1"/>
</dbReference>
<keyword evidence="5" id="KW-0157">Chromophore</keyword>
<feature type="region of interest" description="Disordered" evidence="7">
    <location>
        <begin position="136"/>
        <end position="156"/>
    </location>
</feature>
<protein>
    <submittedName>
        <fullName evidence="10">Putative LOV domain-containing protein</fullName>
    </submittedName>
</protein>
<evidence type="ECO:0000313" key="10">
    <source>
        <dbReference type="EMBL" id="AML79159.1"/>
    </source>
</evidence>
<name>A0A126X392_RICNA</name>
<keyword evidence="4" id="KW-0288">FMN</keyword>
<dbReference type="SUPFAM" id="SSF55785">
    <property type="entry name" value="PYP-like sensor domain (PAS domain)"/>
    <property type="match status" value="1"/>
</dbReference>
<evidence type="ECO:0000259" key="9">
    <source>
        <dbReference type="PROSITE" id="PS50113"/>
    </source>
</evidence>
<evidence type="ECO:0000256" key="1">
    <source>
        <dbReference type="ARBA" id="ARBA00022543"/>
    </source>
</evidence>
<feature type="domain" description="PAS" evidence="8">
    <location>
        <begin position="339"/>
        <end position="414"/>
    </location>
</feature>